<accession>A0ABS0P9P1</accession>
<dbReference type="Proteomes" id="UP001194539">
    <property type="component" value="Unassembled WGS sequence"/>
</dbReference>
<organism evidence="1 2">
    <name type="scientific">Bradyrhizobium diversitatis</name>
    <dbReference type="NCBI Taxonomy" id="2755406"/>
    <lineage>
        <taxon>Bacteria</taxon>
        <taxon>Pseudomonadati</taxon>
        <taxon>Pseudomonadota</taxon>
        <taxon>Alphaproteobacteria</taxon>
        <taxon>Hyphomicrobiales</taxon>
        <taxon>Nitrobacteraceae</taxon>
        <taxon>Bradyrhizobium</taxon>
    </lineage>
</organism>
<dbReference type="GeneID" id="93215631"/>
<sequence length="71" mass="7787">MTKASLVSAHTGDIPRHNPCAQCGTPIAQPDWIEPGEGRVSYLWTCRACNYRFEAVAIFPHEAVEHPPLAA</sequence>
<evidence type="ECO:0008006" key="3">
    <source>
        <dbReference type="Google" id="ProtNLM"/>
    </source>
</evidence>
<reference evidence="1 2" key="1">
    <citation type="submission" date="2020-07" db="EMBL/GenBank/DDBJ databases">
        <title>Bradyrhizobium diversity isolated from nodules of indigenous legumes of Western Australia.</title>
        <authorList>
            <person name="Klepa M.S."/>
        </authorList>
    </citation>
    <scope>NUCLEOTIDE SEQUENCE [LARGE SCALE GENOMIC DNA]</scope>
    <source>
        <strain evidence="1 2">CNPSo 4019</strain>
    </source>
</reference>
<dbReference type="RefSeq" id="WP_028178064.1">
    <property type="nucleotide sequence ID" value="NZ_JACEGD010000027.1"/>
</dbReference>
<evidence type="ECO:0000313" key="2">
    <source>
        <dbReference type="Proteomes" id="UP001194539"/>
    </source>
</evidence>
<name>A0ABS0P9P1_9BRAD</name>
<gene>
    <name evidence="1" type="ORF">H1B27_27205</name>
</gene>
<keyword evidence="2" id="KW-1185">Reference proteome</keyword>
<protein>
    <recommendedName>
        <fullName evidence="3">C2H2-type domain-containing protein</fullName>
    </recommendedName>
</protein>
<proteinExistence type="predicted"/>
<evidence type="ECO:0000313" key="1">
    <source>
        <dbReference type="EMBL" id="MBH5389943.1"/>
    </source>
</evidence>
<comment type="caution">
    <text evidence="1">The sequence shown here is derived from an EMBL/GenBank/DDBJ whole genome shotgun (WGS) entry which is preliminary data.</text>
</comment>
<dbReference type="EMBL" id="JACEGD010000027">
    <property type="protein sequence ID" value="MBH5389943.1"/>
    <property type="molecule type" value="Genomic_DNA"/>
</dbReference>